<dbReference type="Proteomes" id="UP000463868">
    <property type="component" value="Chromosome"/>
</dbReference>
<dbReference type="InterPro" id="IPR018711">
    <property type="entry name" value="NAGPA"/>
</dbReference>
<evidence type="ECO:0000256" key="1">
    <source>
        <dbReference type="SAM" id="SignalP"/>
    </source>
</evidence>
<dbReference type="Proteomes" id="UP000294395">
    <property type="component" value="Chromosome"/>
</dbReference>
<dbReference type="EMBL" id="CP031976">
    <property type="protein sequence ID" value="QHI15002.1"/>
    <property type="molecule type" value="Genomic_DNA"/>
</dbReference>
<accession>A0A380URY0</accession>
<keyword evidence="1" id="KW-0732">Signal</keyword>
<dbReference type="RefSeq" id="WP_005080995.1">
    <property type="nucleotide sequence ID" value="NZ_BBSE01000042.1"/>
</dbReference>
<evidence type="ECO:0000313" key="3">
    <source>
        <dbReference type="EMBL" id="QBQ16412.1"/>
    </source>
</evidence>
<proteinExistence type="predicted"/>
<name>A0A380URY0_ACIHA</name>
<dbReference type="EMBL" id="CP038009">
    <property type="protein sequence ID" value="QBQ16412.1"/>
    <property type="molecule type" value="Genomic_DNA"/>
</dbReference>
<evidence type="ECO:0000313" key="6">
    <source>
        <dbReference type="Proteomes" id="UP000463868"/>
    </source>
</evidence>
<evidence type="ECO:0000313" key="4">
    <source>
        <dbReference type="EMBL" id="QHI15002.1"/>
    </source>
</evidence>
<organism evidence="3 5">
    <name type="scientific">Acinetobacter haemolyticus</name>
    <dbReference type="NCBI Taxonomy" id="29430"/>
    <lineage>
        <taxon>Bacteria</taxon>
        <taxon>Pseudomonadati</taxon>
        <taxon>Pseudomonadota</taxon>
        <taxon>Gammaproteobacteria</taxon>
        <taxon>Moraxellales</taxon>
        <taxon>Moraxellaceae</taxon>
        <taxon>Acinetobacter</taxon>
    </lineage>
</organism>
<evidence type="ECO:0000313" key="5">
    <source>
        <dbReference type="Proteomes" id="UP000294395"/>
    </source>
</evidence>
<feature type="chain" id="PRO_5041606129" description="Phosphodiester glycosidase domain-containing protein" evidence="1">
    <location>
        <begin position="20"/>
        <end position="244"/>
    </location>
</feature>
<reference evidence="3 5" key="2">
    <citation type="submission" date="2019-03" db="EMBL/GenBank/DDBJ databases">
        <title>Complete genome sequence of two outbreak-associated Acinetobacter haemolyticus strains.</title>
        <authorList>
            <person name="Bai L."/>
            <person name="Zhang S.-C."/>
            <person name="Deng Y."/>
            <person name="Song C.-C."/>
            <person name="Kang G.-B."/>
            <person name="Dong Y."/>
            <person name="Wang Y."/>
            <person name="Gao F."/>
            <person name="Huang H."/>
        </authorList>
    </citation>
    <scope>NUCLEOTIDE SEQUENCE [LARGE SCALE GENOMIC DNA]</scope>
    <source>
        <strain evidence="3 5">TJR01</strain>
    </source>
</reference>
<sequence length="244" mass="28020">MRTGFLILLTLLAMPNAFAMQHHVYQFERVDYSVVEVQDLNVLKLYLKSPKTNRYYHKFSNIQSELQACERLDFAMNAGMYHPDFQPVGLYIEDGNEVVALNEDRGFGNFFMQPNGVLAWNQTQAIIKTTSEYKQHSFDAIYATQSGPMLVYDGKINPKFLPDSNSLKVRNGVGIKDNTLYFVISQQRVSFYQFAQFFKQQLSVEDALYLDGSISSFYSAKTKQHDRLMNLGPIVAGVKRDECR</sequence>
<dbReference type="Pfam" id="PF09992">
    <property type="entry name" value="NAGPA"/>
    <property type="match status" value="1"/>
</dbReference>
<protein>
    <recommendedName>
        <fullName evidence="2">Phosphodiester glycosidase domain-containing protein</fullName>
    </recommendedName>
</protein>
<feature type="signal peptide" evidence="1">
    <location>
        <begin position="1"/>
        <end position="19"/>
    </location>
</feature>
<reference evidence="4 6" key="1">
    <citation type="submission" date="2018-08" db="EMBL/GenBank/DDBJ databases">
        <title>Analysis of the genomic diversity of Mexican Acinetobacter haemolyticus clinical isolates.</title>
        <authorList>
            <person name="Castro-Jaimes S."/>
            <person name="Cevallos M.A."/>
        </authorList>
    </citation>
    <scope>NUCLEOTIDE SEQUENCE [LARGE SCALE GENOMIC DNA]</scope>
    <source>
        <strain evidence="4 6">AN43</strain>
    </source>
</reference>
<evidence type="ECO:0000259" key="2">
    <source>
        <dbReference type="Pfam" id="PF09992"/>
    </source>
</evidence>
<dbReference type="AlphaFoldDB" id="A0A380URY0"/>
<feature type="domain" description="Phosphodiester glycosidase" evidence="2">
    <location>
        <begin position="73"/>
        <end position="219"/>
    </location>
</feature>
<gene>
    <name evidence="4" type="ORF">AhaeAN43_09285</name>
    <name evidence="3" type="ORF">AHTJR_09005</name>
</gene>